<feature type="domain" description="FAD dependent oxidoreductase" evidence="2">
    <location>
        <begin position="5"/>
        <end position="392"/>
    </location>
</feature>
<dbReference type="PANTHER" id="PTHR13847:SF287">
    <property type="entry name" value="FAD-DEPENDENT OXIDOREDUCTASE DOMAIN-CONTAINING PROTEIN 1"/>
    <property type="match status" value="1"/>
</dbReference>
<protein>
    <submittedName>
        <fullName evidence="4">FAD-dependent oxidoreductase</fullName>
    </submittedName>
    <submittedName>
        <fullName evidence="3">Glycine/D-amino acid oxidase, deaminating</fullName>
    </submittedName>
</protein>
<dbReference type="GO" id="GO:0016491">
    <property type="term" value="F:oxidoreductase activity"/>
    <property type="evidence" value="ECO:0007669"/>
    <property type="project" value="UniProtKB-KW"/>
</dbReference>
<proteinExistence type="predicted"/>
<reference evidence="4 6" key="2">
    <citation type="submission" date="2017-05" db="EMBL/GenBank/DDBJ databases">
        <title>The draft genome of the hyperthermophilic archaeon 'Pyrodictium delaneyi strain Hulk', an iron and nitrate reducer, reveals the capacity for sulfate reduction.</title>
        <authorList>
            <person name="Demey L.M."/>
            <person name="Miller C."/>
            <person name="Manzella M."/>
            <person name="Reguera G."/>
            <person name="Kashefi K."/>
        </authorList>
    </citation>
    <scope>NUCLEOTIDE SEQUENCE [LARGE SCALE GENOMIC DNA]</scope>
    <source>
        <strain evidence="4 6">Hulk</strain>
    </source>
</reference>
<dbReference type="OrthoDB" id="168391at2157"/>
<dbReference type="EMBL" id="NCQP01000003">
    <property type="protein sequence ID" value="OWJ54693.1"/>
    <property type="molecule type" value="Genomic_DNA"/>
</dbReference>
<dbReference type="SUPFAM" id="SSF51905">
    <property type="entry name" value="FAD/NAD(P)-binding domain"/>
    <property type="match status" value="1"/>
</dbReference>
<dbReference type="InterPro" id="IPR036188">
    <property type="entry name" value="FAD/NAD-bd_sf"/>
</dbReference>
<keyword evidence="1" id="KW-0560">Oxidoreductase</keyword>
<dbReference type="Gene3D" id="3.50.50.60">
    <property type="entry name" value="FAD/NAD(P)-binding domain"/>
    <property type="match status" value="1"/>
</dbReference>
<evidence type="ECO:0000313" key="3">
    <source>
        <dbReference type="EMBL" id="ALL01488.1"/>
    </source>
</evidence>
<evidence type="ECO:0000313" key="5">
    <source>
        <dbReference type="Proteomes" id="UP000058613"/>
    </source>
</evidence>
<evidence type="ECO:0000313" key="6">
    <source>
        <dbReference type="Proteomes" id="UP000196694"/>
    </source>
</evidence>
<dbReference type="Proteomes" id="UP000196694">
    <property type="component" value="Unassembled WGS sequence"/>
</dbReference>
<dbReference type="Gene3D" id="3.30.9.10">
    <property type="entry name" value="D-Amino Acid Oxidase, subunit A, domain 2"/>
    <property type="match status" value="1"/>
</dbReference>
<keyword evidence="6" id="KW-1185">Reference proteome</keyword>
<dbReference type="RefSeq" id="WP_055409511.1">
    <property type="nucleotide sequence ID" value="NZ_CP013011.1"/>
</dbReference>
<evidence type="ECO:0000313" key="4">
    <source>
        <dbReference type="EMBL" id="OWJ54693.1"/>
    </source>
</evidence>
<dbReference type="Proteomes" id="UP000058613">
    <property type="component" value="Chromosome"/>
</dbReference>
<gene>
    <name evidence="4" type="ORF">Pdsh_06135</name>
    <name evidence="3" type="ORF">Pyrde_1445</name>
</gene>
<name>A0A0P0N4T8_9CREN</name>
<accession>A0A0P0N4T8</accession>
<evidence type="ECO:0000256" key="1">
    <source>
        <dbReference type="ARBA" id="ARBA00023002"/>
    </source>
</evidence>
<reference evidence="3 5" key="1">
    <citation type="submission" date="2015-10" db="EMBL/GenBank/DDBJ databases">
        <title>Complete genome sequence of hyperthermophilic archaeon Pyrodictium delaneyi Su06.</title>
        <authorList>
            <person name="Jung J.-H."/>
            <person name="Lin J."/>
            <person name="Holden J.F."/>
            <person name="Park C.-S."/>
        </authorList>
    </citation>
    <scope>NUCLEOTIDE SEQUENCE [LARGE SCALE GENOMIC DNA]</scope>
    <source>
        <strain evidence="3 5">Su06</strain>
    </source>
</reference>
<organism evidence="3 5">
    <name type="scientific">Pyrodictium delaneyi</name>
    <dbReference type="NCBI Taxonomy" id="1273541"/>
    <lineage>
        <taxon>Archaea</taxon>
        <taxon>Thermoproteota</taxon>
        <taxon>Thermoprotei</taxon>
        <taxon>Desulfurococcales</taxon>
        <taxon>Pyrodictiaceae</taxon>
        <taxon>Pyrodictium</taxon>
    </lineage>
</organism>
<evidence type="ECO:0000259" key="2">
    <source>
        <dbReference type="Pfam" id="PF01266"/>
    </source>
</evidence>
<sequence length="426" mass="46777">MTRVDVLVVGAGVIGLATAFHVKQQCPSCSIALVDKHPGPGHGDTGRSAAAFRAFFYSRTNMALAATSIAFYRSIQERENFDLGMKFIGYLFLLSEEKYGALEPVLQELRRRGLGYRVIDAGELEERLGLRTRVRGDEEAELMGLEDIEVGILAENAGIMRPERLVEYYHTRIREMGVETIYNTRVERLIVEPEEPLGLAYEPLPWQRARVAGAVTQHGEIRADVTIIAAGAESPMLLDPIGVDVHAKPKKRQVFVLRANTPGLQRLLHAEGFNPYGVMPFILLPKGVYVRPAPEENAFWVGASDHLGRPFAWEPDPQPEEPYYTYGVYPILRSYLPAFNGARPAAAWAGFYDISIDGQPVVFSEPGLVVAAGTSGSGIMKADAVGRIAAALALGKKKAVLYGGEEIDADILGTKSRRIEDEKLVI</sequence>
<dbReference type="KEGG" id="pdl:Pyrde_1445"/>
<dbReference type="EMBL" id="CP013011">
    <property type="protein sequence ID" value="ALL01488.1"/>
    <property type="molecule type" value="Genomic_DNA"/>
</dbReference>
<dbReference type="InterPro" id="IPR006076">
    <property type="entry name" value="FAD-dep_OxRdtase"/>
</dbReference>
<dbReference type="Pfam" id="PF01266">
    <property type="entry name" value="DAO"/>
    <property type="match status" value="1"/>
</dbReference>
<dbReference type="AlphaFoldDB" id="A0A0P0N4T8"/>
<dbReference type="GeneID" id="26099787"/>
<dbReference type="GO" id="GO:0005737">
    <property type="term" value="C:cytoplasm"/>
    <property type="evidence" value="ECO:0007669"/>
    <property type="project" value="TreeGrafter"/>
</dbReference>
<dbReference type="PANTHER" id="PTHR13847">
    <property type="entry name" value="SARCOSINE DEHYDROGENASE-RELATED"/>
    <property type="match status" value="1"/>
</dbReference>
<dbReference type="STRING" id="1273541.Pyrde_1445"/>